<dbReference type="NCBIfam" id="TIGR03083">
    <property type="entry name" value="maleylpyruvate isomerase family mycothiol-dependent enzyme"/>
    <property type="match status" value="1"/>
</dbReference>
<keyword evidence="2" id="KW-0670">Pyruvate</keyword>
<dbReference type="InterPro" id="IPR024344">
    <property type="entry name" value="MDMPI_metal-binding"/>
</dbReference>
<dbReference type="AlphaFoldDB" id="A0A849BP02"/>
<dbReference type="Pfam" id="PF11716">
    <property type="entry name" value="MDMPI_N"/>
    <property type="match status" value="1"/>
</dbReference>
<dbReference type="GO" id="GO:0046872">
    <property type="term" value="F:metal ion binding"/>
    <property type="evidence" value="ECO:0007669"/>
    <property type="project" value="InterPro"/>
</dbReference>
<dbReference type="RefSeq" id="WP_067520596.1">
    <property type="nucleotide sequence ID" value="NZ_JABELX010000001.1"/>
</dbReference>
<dbReference type="InterPro" id="IPR034660">
    <property type="entry name" value="DinB/YfiT-like"/>
</dbReference>
<proteinExistence type="predicted"/>
<reference evidence="2 3" key="1">
    <citation type="submission" date="2020-05" db="EMBL/GenBank/DDBJ databases">
        <title>MicrobeNet Type strains.</title>
        <authorList>
            <person name="Nicholson A.C."/>
        </authorList>
    </citation>
    <scope>NUCLEOTIDE SEQUENCE [LARGE SCALE GENOMIC DNA]</scope>
    <source>
        <strain evidence="2 3">JCM 3224</strain>
    </source>
</reference>
<accession>A0A849BP02</accession>
<dbReference type="SUPFAM" id="SSF109854">
    <property type="entry name" value="DinB/YfiT-like putative metalloenzymes"/>
    <property type="match status" value="1"/>
</dbReference>
<comment type="caution">
    <text evidence="2">The sequence shown here is derived from an EMBL/GenBank/DDBJ whole genome shotgun (WGS) entry which is preliminary data.</text>
</comment>
<evidence type="ECO:0000313" key="3">
    <source>
        <dbReference type="Proteomes" id="UP000586827"/>
    </source>
</evidence>
<keyword evidence="2" id="KW-0413">Isomerase</keyword>
<dbReference type="EMBL" id="JABELX010000001">
    <property type="protein sequence ID" value="NNH68442.1"/>
    <property type="molecule type" value="Genomic_DNA"/>
</dbReference>
<feature type="domain" description="Mycothiol-dependent maleylpyruvate isomerase metal-binding" evidence="1">
    <location>
        <begin position="13"/>
        <end position="112"/>
    </location>
</feature>
<dbReference type="InterPro" id="IPR017517">
    <property type="entry name" value="Maleyloyr_isom"/>
</dbReference>
<organism evidence="2 3">
    <name type="scientific">Nocardia uniformis</name>
    <dbReference type="NCBI Taxonomy" id="53432"/>
    <lineage>
        <taxon>Bacteria</taxon>
        <taxon>Bacillati</taxon>
        <taxon>Actinomycetota</taxon>
        <taxon>Actinomycetes</taxon>
        <taxon>Mycobacteriales</taxon>
        <taxon>Nocardiaceae</taxon>
        <taxon>Nocardia</taxon>
    </lineage>
</organism>
<sequence>MTPTSDEIWQAVAAERVTLLELLEGLSESDWDRPSLCDGWRVRDVAAHVILSSSPTIAALLINLIRARGNLTRLSRDTAIRHADRSPSRQLLVQLRATIPLRVAAPGTTPTDRLMDLLVHIQDIAIPLGLSRDMPTASARLALDRVWTMNWPFHAHRKLSPYRLIATDTHWTVGTGPTIEAPIADLLLLATGRTAKLATLDGDGAFLLRNDLG</sequence>
<evidence type="ECO:0000259" key="1">
    <source>
        <dbReference type="Pfam" id="PF11716"/>
    </source>
</evidence>
<dbReference type="GO" id="GO:0016853">
    <property type="term" value="F:isomerase activity"/>
    <property type="evidence" value="ECO:0007669"/>
    <property type="project" value="UniProtKB-KW"/>
</dbReference>
<dbReference type="Gene3D" id="1.20.120.450">
    <property type="entry name" value="dinb family like domain"/>
    <property type="match status" value="1"/>
</dbReference>
<keyword evidence="3" id="KW-1185">Reference proteome</keyword>
<dbReference type="Proteomes" id="UP000586827">
    <property type="component" value="Unassembled WGS sequence"/>
</dbReference>
<evidence type="ECO:0000313" key="2">
    <source>
        <dbReference type="EMBL" id="NNH68442.1"/>
    </source>
</evidence>
<name>A0A849BP02_9NOCA</name>
<protein>
    <submittedName>
        <fullName evidence="2">Maleylpyruvate isomerase family mycothiol-dependent enzyme</fullName>
    </submittedName>
</protein>
<gene>
    <name evidence="2" type="ORF">HLB23_00840</name>
</gene>